<proteinExistence type="predicted"/>
<comment type="caution">
    <text evidence="1">The sequence shown here is derived from an EMBL/GenBank/DDBJ whole genome shotgun (WGS) entry which is preliminary data.</text>
</comment>
<evidence type="ECO:0008006" key="2">
    <source>
        <dbReference type="Google" id="ProtNLM"/>
    </source>
</evidence>
<evidence type="ECO:0000313" key="1">
    <source>
        <dbReference type="EMBL" id="MYD89304.1"/>
    </source>
</evidence>
<protein>
    <recommendedName>
        <fullName evidence="2">DUF1795 domain-containing protein</fullName>
    </recommendedName>
</protein>
<organism evidence="1">
    <name type="scientific">Caldilineaceae bacterium SB0662_bin_9</name>
    <dbReference type="NCBI Taxonomy" id="2605258"/>
    <lineage>
        <taxon>Bacteria</taxon>
        <taxon>Bacillati</taxon>
        <taxon>Chloroflexota</taxon>
        <taxon>Caldilineae</taxon>
        <taxon>Caldilineales</taxon>
        <taxon>Caldilineaceae</taxon>
    </lineage>
</organism>
<dbReference type="AlphaFoldDB" id="A0A6B1DS62"/>
<dbReference type="EMBL" id="VXPY01000015">
    <property type="protein sequence ID" value="MYD89304.1"/>
    <property type="molecule type" value="Genomic_DNA"/>
</dbReference>
<accession>A0A6B1DS62</accession>
<name>A0A6B1DS62_9CHLR</name>
<reference evidence="1" key="1">
    <citation type="submission" date="2019-09" db="EMBL/GenBank/DDBJ databases">
        <title>Characterisation of the sponge microbiome using genome-centric metagenomics.</title>
        <authorList>
            <person name="Engelberts J.P."/>
            <person name="Robbins S.J."/>
            <person name="De Goeij J.M."/>
            <person name="Aranda M."/>
            <person name="Bell S.C."/>
            <person name="Webster N.S."/>
        </authorList>
    </citation>
    <scope>NUCLEOTIDE SEQUENCE</scope>
    <source>
        <strain evidence="1">SB0662_bin_9</strain>
    </source>
</reference>
<sequence length="184" mass="21288">MLPDDCPRPRFRSVSLYNDDQGKLSFWRPTEWHLEEDSGPAPAVTLWPRPDDPLTMIRVEVRDLLQPLADGEEQVLLDGIREGLVSLDDCQVLTWRQLEDDEIGDWGVEYLCRLRLDDSLCERQARMFICGQDFYTVTFQGSSHTQFEYWKGMFEFVMLTVAAVNFSVPDWFVDQTAADGETIV</sequence>
<gene>
    <name evidence="1" type="ORF">F4Y08_03045</name>
</gene>